<feature type="compositionally biased region" description="Basic and acidic residues" evidence="8">
    <location>
        <begin position="32"/>
        <end position="42"/>
    </location>
</feature>
<dbReference type="PANTHER" id="PTHR33162">
    <property type="entry name" value="SEC-INDEPENDENT PROTEIN TRANSLOCASE PROTEIN TATA, CHLOROPLASTIC"/>
    <property type="match status" value="1"/>
</dbReference>
<dbReference type="GO" id="GO:0015031">
    <property type="term" value="P:protein transport"/>
    <property type="evidence" value="ECO:0007669"/>
    <property type="project" value="UniProtKB-KW"/>
</dbReference>
<gene>
    <name evidence="9" type="ORF">UFOPK1827_00379</name>
</gene>
<keyword evidence="6" id="KW-0811">Translocation</keyword>
<feature type="region of interest" description="Disordered" evidence="8">
    <location>
        <begin position="15"/>
        <end position="49"/>
    </location>
</feature>
<proteinExistence type="predicted"/>
<sequence>MRPRKWDDAVAVVRPLHRGRGRPRRQRSSTHHSQDPWHRGEGLTRTPPSCSRGRWLALHDERTRWAVEERGGESLKQPALKKRPALASDVGGNPVELRSTIIDMFNVGGGEIVVILLLALLLLGPEKLPETARKVGKFLAEVRRVTSGFEEEVRTAMDIGDARNVDAALDRMTDGPRLVAPVDPVMPSTPSGSPTPFVGDLSATRSENDDAASA</sequence>
<reference evidence="9" key="1">
    <citation type="submission" date="2020-05" db="EMBL/GenBank/DDBJ databases">
        <authorList>
            <person name="Chiriac C."/>
            <person name="Salcher M."/>
            <person name="Ghai R."/>
            <person name="Kavagutti S V."/>
        </authorList>
    </citation>
    <scope>NUCLEOTIDE SEQUENCE</scope>
</reference>
<evidence type="ECO:0000256" key="6">
    <source>
        <dbReference type="ARBA" id="ARBA00023010"/>
    </source>
</evidence>
<keyword evidence="3" id="KW-0812">Transmembrane</keyword>
<evidence type="ECO:0000256" key="4">
    <source>
        <dbReference type="ARBA" id="ARBA00022927"/>
    </source>
</evidence>
<feature type="region of interest" description="Disordered" evidence="8">
    <location>
        <begin position="176"/>
        <end position="214"/>
    </location>
</feature>
<dbReference type="Pfam" id="PF02416">
    <property type="entry name" value="TatA_B_E"/>
    <property type="match status" value="1"/>
</dbReference>
<evidence type="ECO:0000256" key="5">
    <source>
        <dbReference type="ARBA" id="ARBA00022989"/>
    </source>
</evidence>
<evidence type="ECO:0000256" key="3">
    <source>
        <dbReference type="ARBA" id="ARBA00022692"/>
    </source>
</evidence>
<evidence type="ECO:0000313" key="9">
    <source>
        <dbReference type="EMBL" id="CAB4597997.1"/>
    </source>
</evidence>
<keyword evidence="4" id="KW-0653">Protein transport</keyword>
<protein>
    <submittedName>
        <fullName evidence="9">Unannotated protein</fullName>
    </submittedName>
</protein>
<organism evidence="9">
    <name type="scientific">freshwater metagenome</name>
    <dbReference type="NCBI Taxonomy" id="449393"/>
    <lineage>
        <taxon>unclassified sequences</taxon>
        <taxon>metagenomes</taxon>
        <taxon>ecological metagenomes</taxon>
    </lineage>
</organism>
<accession>A0A6J6GA08</accession>
<comment type="subcellular location">
    <subcellularLocation>
        <location evidence="1">Membrane</location>
        <topology evidence="1">Single-pass membrane protein</topology>
    </subcellularLocation>
</comment>
<name>A0A6J6GA08_9ZZZZ</name>
<feature type="compositionally biased region" description="Basic residues" evidence="8">
    <location>
        <begin position="15"/>
        <end position="30"/>
    </location>
</feature>
<keyword evidence="5" id="KW-1133">Transmembrane helix</keyword>
<dbReference type="InterPro" id="IPR003369">
    <property type="entry name" value="TatA/B/E"/>
</dbReference>
<dbReference type="AlphaFoldDB" id="A0A6J6GA08"/>
<dbReference type="PRINTS" id="PR01506">
    <property type="entry name" value="TATBPROTEIN"/>
</dbReference>
<dbReference type="EMBL" id="CAEZUO010000009">
    <property type="protein sequence ID" value="CAB4597997.1"/>
    <property type="molecule type" value="Genomic_DNA"/>
</dbReference>
<dbReference type="Gene3D" id="1.20.5.3310">
    <property type="match status" value="1"/>
</dbReference>
<dbReference type="GO" id="GO:0016020">
    <property type="term" value="C:membrane"/>
    <property type="evidence" value="ECO:0007669"/>
    <property type="project" value="UniProtKB-SubCell"/>
</dbReference>
<evidence type="ECO:0000256" key="8">
    <source>
        <dbReference type="SAM" id="MobiDB-lite"/>
    </source>
</evidence>
<keyword evidence="7" id="KW-0472">Membrane</keyword>
<evidence type="ECO:0000256" key="1">
    <source>
        <dbReference type="ARBA" id="ARBA00004167"/>
    </source>
</evidence>
<evidence type="ECO:0000256" key="2">
    <source>
        <dbReference type="ARBA" id="ARBA00022448"/>
    </source>
</evidence>
<evidence type="ECO:0000256" key="7">
    <source>
        <dbReference type="ARBA" id="ARBA00023136"/>
    </source>
</evidence>
<dbReference type="PANTHER" id="PTHR33162:SF1">
    <property type="entry name" value="SEC-INDEPENDENT PROTEIN TRANSLOCASE PROTEIN TATA, CHLOROPLASTIC"/>
    <property type="match status" value="1"/>
</dbReference>
<keyword evidence="2" id="KW-0813">Transport</keyword>